<reference evidence="12 15" key="1">
    <citation type="submission" date="2021-01" db="EMBL/GenBank/DDBJ databases">
        <title>Diatom-associated Roseobacters Show Island Model of Population Structure.</title>
        <authorList>
            <person name="Qu L."/>
            <person name="Feng X."/>
            <person name="Chen Y."/>
            <person name="Li L."/>
            <person name="Wang X."/>
            <person name="Hu Z."/>
            <person name="Wang H."/>
            <person name="Luo H."/>
        </authorList>
    </citation>
    <scope>NUCLEOTIDE SEQUENCE</scope>
    <source>
        <strain evidence="13 15">CC28-63</strain>
        <strain evidence="12">CC28-69</strain>
    </source>
</reference>
<feature type="transmembrane region" description="Helical" evidence="10">
    <location>
        <begin position="21"/>
        <end position="47"/>
    </location>
</feature>
<dbReference type="GO" id="GO:0022857">
    <property type="term" value="F:transmembrane transporter activity"/>
    <property type="evidence" value="ECO:0007669"/>
    <property type="project" value="InterPro"/>
</dbReference>
<sequence length="281" mass="31044">MSIAEPTYTPKGRALPQRQPIAKAIDSVTFSIIAYAFIVGGIVWLAYSGAQAMGYNWQWYRIPQYFYSFTEDGFQWGEISVGLVKTLTLSSIAFALAVAMGLIVALLRLSGLVVCTAVSVGFLELIRNIPLLVLLYLFYYVLGPIFGFDRYWASILCLAVFHSVLISEIFRAGINAVAKGQWEAATSIGMSKGQAYRYIILPQSIRFMLPPMTGEVVHMVKSSAIVSVIAVAELTTIGRNIISETYMSFEIWFTIAAVYMAVTLILSVGVSFVEKRYAVDT</sequence>
<keyword evidence="7" id="KW-0029">Amino-acid transport</keyword>
<evidence type="ECO:0000256" key="3">
    <source>
        <dbReference type="ARBA" id="ARBA00010072"/>
    </source>
</evidence>
<dbReference type="PANTHER" id="PTHR30614">
    <property type="entry name" value="MEMBRANE COMPONENT OF AMINO ACID ABC TRANSPORTER"/>
    <property type="match status" value="1"/>
</dbReference>
<evidence type="ECO:0000259" key="11">
    <source>
        <dbReference type="PROSITE" id="PS50928"/>
    </source>
</evidence>
<dbReference type="AlphaFoldDB" id="A0A9Q2NQ61"/>
<feature type="transmembrane region" description="Helical" evidence="10">
    <location>
        <begin position="92"/>
        <end position="122"/>
    </location>
</feature>
<comment type="similarity">
    <text evidence="3">Belongs to the binding-protein-dependent transport system permease family. HisMQ subfamily.</text>
</comment>
<accession>A0A9Q2NQ61</accession>
<dbReference type="Pfam" id="PF00528">
    <property type="entry name" value="BPD_transp_1"/>
    <property type="match status" value="1"/>
</dbReference>
<evidence type="ECO:0000256" key="2">
    <source>
        <dbReference type="ARBA" id="ARBA00004429"/>
    </source>
</evidence>
<dbReference type="EMBL" id="JAFBXF010000002">
    <property type="protein sequence ID" value="MBM2416183.1"/>
    <property type="molecule type" value="Genomic_DNA"/>
</dbReference>
<keyword evidence="4 10" id="KW-0813">Transport</keyword>
<keyword evidence="9 10" id="KW-0472">Membrane</keyword>
<dbReference type="CDD" id="cd06261">
    <property type="entry name" value="TM_PBP2"/>
    <property type="match status" value="1"/>
</dbReference>
<dbReference type="NCBIfam" id="TIGR01726">
    <property type="entry name" value="HEQRo_perm_3TM"/>
    <property type="match status" value="1"/>
</dbReference>
<dbReference type="Gene3D" id="1.10.3720.10">
    <property type="entry name" value="MetI-like"/>
    <property type="match status" value="1"/>
</dbReference>
<gene>
    <name evidence="12" type="ORF">JQX41_04330</name>
    <name evidence="13" type="ORF">JQX48_04330</name>
</gene>
<dbReference type="InterPro" id="IPR043429">
    <property type="entry name" value="ArtM/GltK/GlnP/TcyL/YhdX-like"/>
</dbReference>
<evidence type="ECO:0000256" key="10">
    <source>
        <dbReference type="RuleBase" id="RU363032"/>
    </source>
</evidence>
<name>A0A9Q2NQ61_9RHOB</name>
<evidence type="ECO:0000256" key="5">
    <source>
        <dbReference type="ARBA" id="ARBA00022475"/>
    </source>
</evidence>
<evidence type="ECO:0000256" key="4">
    <source>
        <dbReference type="ARBA" id="ARBA00022448"/>
    </source>
</evidence>
<evidence type="ECO:0000313" key="15">
    <source>
        <dbReference type="Proteomes" id="UP000809440"/>
    </source>
</evidence>
<comment type="function">
    <text evidence="1">Part of the binding-protein-dependent transport system for glutamine; probably responsible for the translocation of the substrate across the membrane.</text>
</comment>
<evidence type="ECO:0000256" key="9">
    <source>
        <dbReference type="ARBA" id="ARBA00023136"/>
    </source>
</evidence>
<dbReference type="Proteomes" id="UP000809440">
    <property type="component" value="Unassembled WGS sequence"/>
</dbReference>
<dbReference type="OrthoDB" id="9808674at2"/>
<feature type="domain" description="ABC transmembrane type-1" evidence="11">
    <location>
        <begin position="83"/>
        <end position="270"/>
    </location>
</feature>
<keyword evidence="6 10" id="KW-0812">Transmembrane</keyword>
<dbReference type="PROSITE" id="PS50928">
    <property type="entry name" value="ABC_TM1"/>
    <property type="match status" value="1"/>
</dbReference>
<evidence type="ECO:0000256" key="6">
    <source>
        <dbReference type="ARBA" id="ARBA00022692"/>
    </source>
</evidence>
<feature type="transmembrane region" description="Helical" evidence="10">
    <location>
        <begin position="251"/>
        <end position="273"/>
    </location>
</feature>
<keyword evidence="8 10" id="KW-1133">Transmembrane helix</keyword>
<evidence type="ECO:0000313" key="13">
    <source>
        <dbReference type="EMBL" id="MBM2416183.1"/>
    </source>
</evidence>
<evidence type="ECO:0000256" key="7">
    <source>
        <dbReference type="ARBA" id="ARBA00022970"/>
    </source>
</evidence>
<dbReference type="GO" id="GO:0006865">
    <property type="term" value="P:amino acid transport"/>
    <property type="evidence" value="ECO:0007669"/>
    <property type="project" value="UniProtKB-KW"/>
</dbReference>
<dbReference type="InterPro" id="IPR035906">
    <property type="entry name" value="MetI-like_sf"/>
</dbReference>
<dbReference type="GO" id="GO:0043190">
    <property type="term" value="C:ATP-binding cassette (ABC) transporter complex"/>
    <property type="evidence" value="ECO:0007669"/>
    <property type="project" value="InterPro"/>
</dbReference>
<evidence type="ECO:0000256" key="1">
    <source>
        <dbReference type="ARBA" id="ARBA00003159"/>
    </source>
</evidence>
<dbReference type="SUPFAM" id="SSF161098">
    <property type="entry name" value="MetI-like"/>
    <property type="match status" value="1"/>
</dbReference>
<dbReference type="InterPro" id="IPR010065">
    <property type="entry name" value="AA_ABC_transptr_permease_3TM"/>
</dbReference>
<dbReference type="RefSeq" id="WP_085631320.1">
    <property type="nucleotide sequence ID" value="NZ_JAFBWU010000002.1"/>
</dbReference>
<feature type="transmembrane region" description="Helical" evidence="10">
    <location>
        <begin position="152"/>
        <end position="170"/>
    </location>
</feature>
<keyword evidence="15" id="KW-1185">Reference proteome</keyword>
<feature type="transmembrane region" description="Helical" evidence="10">
    <location>
        <begin position="129"/>
        <end position="146"/>
    </location>
</feature>
<dbReference type="GeneID" id="62642087"/>
<evidence type="ECO:0000256" key="8">
    <source>
        <dbReference type="ARBA" id="ARBA00022989"/>
    </source>
</evidence>
<comment type="caution">
    <text evidence="12">The sequence shown here is derived from an EMBL/GenBank/DDBJ whole genome shotgun (WGS) entry which is preliminary data.</text>
</comment>
<comment type="subcellular location">
    <subcellularLocation>
        <location evidence="2">Cell inner membrane</location>
        <topology evidence="2">Multi-pass membrane protein</topology>
    </subcellularLocation>
    <subcellularLocation>
        <location evidence="10">Cell membrane</location>
        <topology evidence="10">Multi-pass membrane protein</topology>
    </subcellularLocation>
</comment>
<dbReference type="EMBL" id="JAFBXE010000002">
    <property type="protein sequence ID" value="MBM2411516.1"/>
    <property type="molecule type" value="Genomic_DNA"/>
</dbReference>
<proteinExistence type="inferred from homology"/>
<dbReference type="InterPro" id="IPR000515">
    <property type="entry name" value="MetI-like"/>
</dbReference>
<organism evidence="12 14">
    <name type="scientific">Marivita cryptomonadis</name>
    <dbReference type="NCBI Taxonomy" id="505252"/>
    <lineage>
        <taxon>Bacteria</taxon>
        <taxon>Pseudomonadati</taxon>
        <taxon>Pseudomonadota</taxon>
        <taxon>Alphaproteobacteria</taxon>
        <taxon>Rhodobacterales</taxon>
        <taxon>Roseobacteraceae</taxon>
        <taxon>Marivita</taxon>
    </lineage>
</organism>
<dbReference type="PANTHER" id="PTHR30614:SF20">
    <property type="entry name" value="GLUTAMINE TRANSPORT SYSTEM PERMEASE PROTEIN GLNP"/>
    <property type="match status" value="1"/>
</dbReference>
<evidence type="ECO:0000313" key="12">
    <source>
        <dbReference type="EMBL" id="MBM2411516.1"/>
    </source>
</evidence>
<dbReference type="Proteomes" id="UP000755667">
    <property type="component" value="Unassembled WGS sequence"/>
</dbReference>
<keyword evidence="5" id="KW-1003">Cell membrane</keyword>
<protein>
    <submittedName>
        <fullName evidence="12">Amino acid ABC transporter permease</fullName>
    </submittedName>
</protein>
<evidence type="ECO:0000313" key="14">
    <source>
        <dbReference type="Proteomes" id="UP000755667"/>
    </source>
</evidence>